<dbReference type="OrthoDB" id="10363637at2759"/>
<gene>
    <name evidence="2" type="ORF">PGT21_012776</name>
</gene>
<dbReference type="EMBL" id="VSWC01000196">
    <property type="protein sequence ID" value="KAA1065847.1"/>
    <property type="molecule type" value="Genomic_DNA"/>
</dbReference>
<evidence type="ECO:0000256" key="1">
    <source>
        <dbReference type="SAM" id="MobiDB-lite"/>
    </source>
</evidence>
<proteinExistence type="predicted"/>
<protein>
    <submittedName>
        <fullName evidence="2">Uncharacterized protein</fullName>
    </submittedName>
</protein>
<name>A0A5B0LLQ4_PUCGR</name>
<feature type="region of interest" description="Disordered" evidence="1">
    <location>
        <begin position="1"/>
        <end position="89"/>
    </location>
</feature>
<feature type="compositionally biased region" description="Basic and acidic residues" evidence="1">
    <location>
        <begin position="1"/>
        <end position="60"/>
    </location>
</feature>
<evidence type="ECO:0000313" key="3">
    <source>
        <dbReference type="Proteomes" id="UP000324748"/>
    </source>
</evidence>
<organism evidence="2 3">
    <name type="scientific">Puccinia graminis f. sp. tritici</name>
    <dbReference type="NCBI Taxonomy" id="56615"/>
    <lineage>
        <taxon>Eukaryota</taxon>
        <taxon>Fungi</taxon>
        <taxon>Dikarya</taxon>
        <taxon>Basidiomycota</taxon>
        <taxon>Pucciniomycotina</taxon>
        <taxon>Pucciniomycetes</taxon>
        <taxon>Pucciniales</taxon>
        <taxon>Pucciniaceae</taxon>
        <taxon>Puccinia</taxon>
    </lineage>
</organism>
<comment type="caution">
    <text evidence="2">The sequence shown here is derived from an EMBL/GenBank/DDBJ whole genome shotgun (WGS) entry which is preliminary data.</text>
</comment>
<sequence length="89" mass="10203">MQREDARANQKDERERLSDERKDKQLEAQLQWERDQYNLEGEQMDKKEAHEKAIQDEKASMESQSSLSSVGKAGEAGKPLELSATISDH</sequence>
<dbReference type="Proteomes" id="UP000324748">
    <property type="component" value="Unassembled WGS sequence"/>
</dbReference>
<evidence type="ECO:0000313" key="2">
    <source>
        <dbReference type="EMBL" id="KAA1065847.1"/>
    </source>
</evidence>
<accession>A0A5B0LLQ4</accession>
<keyword evidence="3" id="KW-1185">Reference proteome</keyword>
<dbReference type="AlphaFoldDB" id="A0A5B0LLQ4"/>
<reference evidence="2 3" key="1">
    <citation type="submission" date="2019-05" db="EMBL/GenBank/DDBJ databases">
        <title>Emergence of the Ug99 lineage of the wheat stem rust pathogen through somatic hybridization.</title>
        <authorList>
            <person name="Li F."/>
            <person name="Upadhyaya N.M."/>
            <person name="Sperschneider J."/>
            <person name="Matny O."/>
            <person name="Nguyen-Phuc H."/>
            <person name="Mago R."/>
            <person name="Raley C."/>
            <person name="Miller M.E."/>
            <person name="Silverstein K.A.T."/>
            <person name="Henningsen E."/>
            <person name="Hirsch C.D."/>
            <person name="Visser B."/>
            <person name="Pretorius Z.A."/>
            <person name="Steffenson B.J."/>
            <person name="Schwessinger B."/>
            <person name="Dodds P.N."/>
            <person name="Figueroa M."/>
        </authorList>
    </citation>
    <scope>NUCLEOTIDE SEQUENCE [LARGE SCALE GENOMIC DNA]</scope>
    <source>
        <strain evidence="2">21-0</strain>
    </source>
</reference>